<gene>
    <name evidence="3" type="ORF">BU14_0200s0015</name>
</gene>
<name>A0A1X6P5S7_PORUM</name>
<dbReference type="EMBL" id="KV918874">
    <property type="protein sequence ID" value="OSX76259.1"/>
    <property type="molecule type" value="Genomic_DNA"/>
</dbReference>
<keyword evidence="4" id="KW-1185">Reference proteome</keyword>
<protein>
    <recommendedName>
        <fullName evidence="2">PDZ domain-containing protein</fullName>
    </recommendedName>
</protein>
<evidence type="ECO:0000313" key="4">
    <source>
        <dbReference type="Proteomes" id="UP000218209"/>
    </source>
</evidence>
<reference evidence="3 4" key="1">
    <citation type="submission" date="2017-03" db="EMBL/GenBank/DDBJ databases">
        <title>WGS assembly of Porphyra umbilicalis.</title>
        <authorList>
            <person name="Brawley S.H."/>
            <person name="Blouin N.A."/>
            <person name="Ficko-Blean E."/>
            <person name="Wheeler G.L."/>
            <person name="Lohr M."/>
            <person name="Goodson H.V."/>
            <person name="Jenkins J.W."/>
            <person name="Blaby-Haas C.E."/>
            <person name="Helliwell K.E."/>
            <person name="Chan C."/>
            <person name="Marriage T."/>
            <person name="Bhattacharya D."/>
            <person name="Klein A.S."/>
            <person name="Badis Y."/>
            <person name="Brodie J."/>
            <person name="Cao Y."/>
            <person name="Collen J."/>
            <person name="Dittami S.M."/>
            <person name="Gachon C.M."/>
            <person name="Green B.R."/>
            <person name="Karpowicz S."/>
            <person name="Kim J.W."/>
            <person name="Kudahl U."/>
            <person name="Lin S."/>
            <person name="Michel G."/>
            <person name="Mittag M."/>
            <person name="Olson B.J."/>
            <person name="Pangilinan J."/>
            <person name="Peng Y."/>
            <person name="Qiu H."/>
            <person name="Shu S."/>
            <person name="Singer J.T."/>
            <person name="Smith A.G."/>
            <person name="Sprecher B.N."/>
            <person name="Wagner V."/>
            <person name="Wang W."/>
            <person name="Wang Z.-Y."/>
            <person name="Yan J."/>
            <person name="Yarish C."/>
            <person name="Zoeuner-Riek S."/>
            <person name="Zhuang Y."/>
            <person name="Zou Y."/>
            <person name="Lindquist E.A."/>
            <person name="Grimwood J."/>
            <person name="Barry K."/>
            <person name="Rokhsar D.S."/>
            <person name="Schmutz J."/>
            <person name="Stiller J.W."/>
            <person name="Grossman A.R."/>
            <person name="Prochnik S.E."/>
        </authorList>
    </citation>
    <scope>NUCLEOTIDE SEQUENCE [LARGE SCALE GENOMIC DNA]</scope>
    <source>
        <strain evidence="3">4086291</strain>
    </source>
</reference>
<proteinExistence type="predicted"/>
<dbReference type="InterPro" id="IPR001478">
    <property type="entry name" value="PDZ"/>
</dbReference>
<sequence length="454" mass="48283">MHPFSLAAFALPGTLWRQGSPAPAATRSDRVGVAPPRLGRPRRHALPGRPAVTAMTGASTITPSVLEAASKAAAAVYTPSTPHARLVSLPLPLGIVFGDAGEEVVFVEELAPGGSAAAAGTVAVGDVVLGVAIPYGPCLRPLDGDGLAGVVAAVRTRPDGVMHLEVATWPGGPTAAADARSAASDEALEMDWEDMAAVVAKVEVDAYEVLTEEEAAEMDASDERSWEALGEGGGGTTLSPPKRFLRPSEGGGGRRGVERVDRRGPRWARRALGRQRGCVYLFLRSASFRCSQLARRLGPGRRPTHQHQVERRGYRGRIPQLARRGGPAQVHTAPPCTRMCTPHTRLVNAVGRSAIHDADRFAMPTHHQPVCAARRAAVTRERRRPPEIASPCSPMTTRTPSLAPSYGPRRHAVSPQRPILTDTPPPSPLALTPSQPAWARPPQCCRRAQPPPFR</sequence>
<dbReference type="Proteomes" id="UP000218209">
    <property type="component" value="Unassembled WGS sequence"/>
</dbReference>
<evidence type="ECO:0000259" key="2">
    <source>
        <dbReference type="PROSITE" id="PS50106"/>
    </source>
</evidence>
<organism evidence="3 4">
    <name type="scientific">Porphyra umbilicalis</name>
    <name type="common">Purple laver</name>
    <name type="synonym">Red alga</name>
    <dbReference type="NCBI Taxonomy" id="2786"/>
    <lineage>
        <taxon>Eukaryota</taxon>
        <taxon>Rhodophyta</taxon>
        <taxon>Bangiophyceae</taxon>
        <taxon>Bangiales</taxon>
        <taxon>Bangiaceae</taxon>
        <taxon>Porphyra</taxon>
    </lineage>
</organism>
<feature type="compositionally biased region" description="Low complexity" evidence="1">
    <location>
        <begin position="429"/>
        <end position="448"/>
    </location>
</feature>
<dbReference type="AlphaFoldDB" id="A0A1X6P5S7"/>
<dbReference type="SUPFAM" id="SSF50156">
    <property type="entry name" value="PDZ domain-like"/>
    <property type="match status" value="1"/>
</dbReference>
<evidence type="ECO:0000256" key="1">
    <source>
        <dbReference type="SAM" id="MobiDB-lite"/>
    </source>
</evidence>
<feature type="region of interest" description="Disordered" evidence="1">
    <location>
        <begin position="376"/>
        <end position="454"/>
    </location>
</feature>
<feature type="domain" description="PDZ" evidence="2">
    <location>
        <begin position="93"/>
        <end position="131"/>
    </location>
</feature>
<dbReference type="InterPro" id="IPR036034">
    <property type="entry name" value="PDZ_sf"/>
</dbReference>
<dbReference type="PROSITE" id="PS50106">
    <property type="entry name" value="PDZ"/>
    <property type="match status" value="1"/>
</dbReference>
<evidence type="ECO:0000313" key="3">
    <source>
        <dbReference type="EMBL" id="OSX76259.1"/>
    </source>
</evidence>
<feature type="region of interest" description="Disordered" evidence="1">
    <location>
        <begin position="19"/>
        <end position="48"/>
    </location>
</feature>
<feature type="compositionally biased region" description="Polar residues" evidence="1">
    <location>
        <begin position="393"/>
        <end position="402"/>
    </location>
</feature>
<feature type="region of interest" description="Disordered" evidence="1">
    <location>
        <begin position="214"/>
        <end position="261"/>
    </location>
</feature>
<accession>A0A1X6P5S7</accession>